<dbReference type="EMBL" id="ACIF01000155">
    <property type="protein sequence ID" value="EKA93892.1"/>
    <property type="molecule type" value="Genomic_DNA"/>
</dbReference>
<feature type="transmembrane region" description="Helical" evidence="1">
    <location>
        <begin position="7"/>
        <end position="26"/>
    </location>
</feature>
<keyword evidence="1" id="KW-0472">Membrane</keyword>
<dbReference type="HOGENOM" id="CLU_3415925_0_0_0"/>
<keyword evidence="1" id="KW-1133">Transmembrane helix</keyword>
<proteinExistence type="predicted"/>
<gene>
    <name evidence="2" type="ORF">FPOG_01968</name>
</gene>
<reference evidence="2 3" key="1">
    <citation type="submission" date="2012-05" db="EMBL/GenBank/DDBJ databases">
        <title>The Genome Sequence of Fusobacterium periodontium Oral Taxon 201 Strain D10.</title>
        <authorList>
            <consortium name="The Broad Institute Genome Sequencing Platform"/>
            <consortium name="The Broad Institute Genome Sequencing Center for Infectious Disease"/>
            <person name="Earl A."/>
            <person name="Ward D."/>
            <person name="Feldgarden M."/>
            <person name="Gevers D."/>
            <person name="Strauss J."/>
            <person name="Sibley C."/>
            <person name="White A."/>
            <person name="Ambrose C.E."/>
            <person name="Allen-Vercoe E."/>
            <person name="Walker B."/>
            <person name="Young S.K."/>
            <person name="Zeng Q."/>
            <person name="Gargeya S."/>
            <person name="Fitzgerald M."/>
            <person name="Haas B."/>
            <person name="Abouelleil A."/>
            <person name="Alvarado L."/>
            <person name="Arachchi H.M."/>
            <person name="Berlin A.M."/>
            <person name="Chapman S.B."/>
            <person name="Goldberg J."/>
            <person name="Griggs A."/>
            <person name="Gujja S."/>
            <person name="Hansen M."/>
            <person name="Howarth C."/>
            <person name="Imamovic A."/>
            <person name="Larimer J."/>
            <person name="McCowan C."/>
            <person name="Montmayeur A."/>
            <person name="Murphy C."/>
            <person name="Neiman D."/>
            <person name="Pearson M."/>
            <person name="Priest M."/>
            <person name="Roberts A."/>
            <person name="Saif S."/>
            <person name="Shea T."/>
            <person name="Sisk P."/>
            <person name="Sykes S."/>
            <person name="Wortman J."/>
            <person name="Nusbaum C."/>
            <person name="Birren B."/>
        </authorList>
    </citation>
    <scope>NUCLEOTIDE SEQUENCE [LARGE SCALE GENOMIC DNA]</scope>
    <source>
        <strain evidence="2 3">D10</strain>
    </source>
</reference>
<evidence type="ECO:0000313" key="3">
    <source>
        <dbReference type="Proteomes" id="UP000005809"/>
    </source>
</evidence>
<evidence type="ECO:0000313" key="2">
    <source>
        <dbReference type="EMBL" id="EKA93892.1"/>
    </source>
</evidence>
<accession>K1GWZ6</accession>
<name>K1GWZ6_9FUSO</name>
<comment type="caution">
    <text evidence="2">The sequence shown here is derived from an EMBL/GenBank/DDBJ whole genome shotgun (WGS) entry which is preliminary data.</text>
</comment>
<evidence type="ECO:0000256" key="1">
    <source>
        <dbReference type="SAM" id="Phobius"/>
    </source>
</evidence>
<protein>
    <submittedName>
        <fullName evidence="2">Uncharacterized protein</fullName>
    </submittedName>
</protein>
<organism evidence="2 3">
    <name type="scientific">Fusobacterium periodonticum D10</name>
    <dbReference type="NCBI Taxonomy" id="620833"/>
    <lineage>
        <taxon>Bacteria</taxon>
        <taxon>Fusobacteriati</taxon>
        <taxon>Fusobacteriota</taxon>
        <taxon>Fusobacteriia</taxon>
        <taxon>Fusobacteriales</taxon>
        <taxon>Fusobacteriaceae</taxon>
        <taxon>Fusobacterium</taxon>
    </lineage>
</organism>
<dbReference type="Proteomes" id="UP000005809">
    <property type="component" value="Unassembled WGS sequence"/>
</dbReference>
<dbReference type="AlphaFoldDB" id="K1GWZ6"/>
<sequence>MRIRLSGAVGGVVLVVITGVILASIVDG</sequence>
<feature type="non-terminal residue" evidence="2">
    <location>
        <position position="28"/>
    </location>
</feature>
<keyword evidence="1" id="KW-0812">Transmembrane</keyword>